<evidence type="ECO:0000313" key="3">
    <source>
        <dbReference type="Proteomes" id="UP000023152"/>
    </source>
</evidence>
<comment type="caution">
    <text evidence="2">The sequence shown here is derived from an EMBL/GenBank/DDBJ whole genome shotgun (WGS) entry which is preliminary data.</text>
</comment>
<feature type="region of interest" description="Disordered" evidence="1">
    <location>
        <begin position="77"/>
        <end position="107"/>
    </location>
</feature>
<accession>X6PEM1</accession>
<keyword evidence="3" id="KW-1185">Reference proteome</keyword>
<dbReference type="AlphaFoldDB" id="X6PEM1"/>
<evidence type="ECO:0000256" key="1">
    <source>
        <dbReference type="SAM" id="MobiDB-lite"/>
    </source>
</evidence>
<gene>
    <name evidence="2" type="ORF">RFI_00576</name>
</gene>
<sequence>MEVVSQSLPSLCQMNVDHKCCLRPNMSSLSHPSDTRPCLCMQTKVSIPSSMSTFPLYKQHNIDLRVISNADRIAVRKQEKEEDDADDNNGDDGNDDDGSTPIPMQSNVPKCRVISGAQQGIRHKMRDLDEWKITSEVNKIEQTELSKRANKSHLLASSLPTTPSNKCIHDNVSTKDASFDHRYKYTVQKWTNKCDIAKTEGQRFILPNDLVNELALFTTISPTPIWNKNRFKLHVQQLEADGREYTICANVCRLLRDSLPLKHADASFQVVKIFKLSWAQRIMSFGDINVMVYVGRGTTSNGGNIAQQLFRDVHTLFKNLKNGQVPLFFRLKNGFDMCLLCIVDTFYLQRHQQGQCYIPREFCIPAYLIKQTQDFRTTEHL</sequence>
<protein>
    <submittedName>
        <fullName evidence="2">Uncharacterized protein</fullName>
    </submittedName>
</protein>
<feature type="compositionally biased region" description="Acidic residues" evidence="1">
    <location>
        <begin position="81"/>
        <end position="98"/>
    </location>
</feature>
<evidence type="ECO:0000313" key="2">
    <source>
        <dbReference type="EMBL" id="ETO36484.1"/>
    </source>
</evidence>
<name>X6PEM1_RETFI</name>
<dbReference type="Proteomes" id="UP000023152">
    <property type="component" value="Unassembled WGS sequence"/>
</dbReference>
<dbReference type="EMBL" id="ASPP01000604">
    <property type="protein sequence ID" value="ETO36484.1"/>
    <property type="molecule type" value="Genomic_DNA"/>
</dbReference>
<organism evidence="2 3">
    <name type="scientific">Reticulomyxa filosa</name>
    <dbReference type="NCBI Taxonomy" id="46433"/>
    <lineage>
        <taxon>Eukaryota</taxon>
        <taxon>Sar</taxon>
        <taxon>Rhizaria</taxon>
        <taxon>Retaria</taxon>
        <taxon>Foraminifera</taxon>
        <taxon>Monothalamids</taxon>
        <taxon>Reticulomyxidae</taxon>
        <taxon>Reticulomyxa</taxon>
    </lineage>
</organism>
<reference evidence="2 3" key="1">
    <citation type="journal article" date="2013" name="Curr. Biol.">
        <title>The Genome of the Foraminiferan Reticulomyxa filosa.</title>
        <authorList>
            <person name="Glockner G."/>
            <person name="Hulsmann N."/>
            <person name="Schleicher M."/>
            <person name="Noegel A.A."/>
            <person name="Eichinger L."/>
            <person name="Gallinger C."/>
            <person name="Pawlowski J."/>
            <person name="Sierra R."/>
            <person name="Euteneuer U."/>
            <person name="Pillet L."/>
            <person name="Moustafa A."/>
            <person name="Platzer M."/>
            <person name="Groth M."/>
            <person name="Szafranski K."/>
            <person name="Schliwa M."/>
        </authorList>
    </citation>
    <scope>NUCLEOTIDE SEQUENCE [LARGE SCALE GENOMIC DNA]</scope>
</reference>
<proteinExistence type="predicted"/>